<dbReference type="OrthoDB" id="5988093at2759"/>
<dbReference type="EMBL" id="CACVKT020001518">
    <property type="protein sequence ID" value="CAC5368971.1"/>
    <property type="molecule type" value="Genomic_DNA"/>
</dbReference>
<proteinExistence type="predicted"/>
<organism evidence="1 2">
    <name type="scientific">Mytilus coruscus</name>
    <name type="common">Sea mussel</name>
    <dbReference type="NCBI Taxonomy" id="42192"/>
    <lineage>
        <taxon>Eukaryota</taxon>
        <taxon>Metazoa</taxon>
        <taxon>Spiralia</taxon>
        <taxon>Lophotrochozoa</taxon>
        <taxon>Mollusca</taxon>
        <taxon>Bivalvia</taxon>
        <taxon>Autobranchia</taxon>
        <taxon>Pteriomorphia</taxon>
        <taxon>Mytilida</taxon>
        <taxon>Mytiloidea</taxon>
        <taxon>Mytilidae</taxon>
        <taxon>Mytilinae</taxon>
        <taxon>Mytilus</taxon>
    </lineage>
</organism>
<evidence type="ECO:0000313" key="1">
    <source>
        <dbReference type="EMBL" id="CAC5368971.1"/>
    </source>
</evidence>
<reference evidence="1 2" key="1">
    <citation type="submission" date="2020-06" db="EMBL/GenBank/DDBJ databases">
        <authorList>
            <person name="Li R."/>
            <person name="Bekaert M."/>
        </authorList>
    </citation>
    <scope>NUCLEOTIDE SEQUENCE [LARGE SCALE GENOMIC DNA]</scope>
    <source>
        <strain evidence="2">wild</strain>
    </source>
</reference>
<dbReference type="Proteomes" id="UP000507470">
    <property type="component" value="Unassembled WGS sequence"/>
</dbReference>
<sequence length="156" mass="18076">MQHVSHIGPPADLEDDKKRWLVVGICLHSILSPSLRRFEDNVVNNFYNALKLSDQIDIQTHSRHLRKYGVVNFELNYETINNNKFTYGYQKVRYDYKVQNGVDMSKLFLQTHIANYIAFDDSCDSSALLGFIVNIDKFPVNVQTAARDVGTFKYCY</sequence>
<protein>
    <submittedName>
        <fullName evidence="1">Uncharacterized protein</fullName>
    </submittedName>
</protein>
<gene>
    <name evidence="1" type="ORF">MCOR_8338</name>
</gene>
<accession>A0A6J8AME0</accession>
<evidence type="ECO:0000313" key="2">
    <source>
        <dbReference type="Proteomes" id="UP000507470"/>
    </source>
</evidence>
<name>A0A6J8AME0_MYTCO</name>
<dbReference type="AlphaFoldDB" id="A0A6J8AME0"/>
<keyword evidence="2" id="KW-1185">Reference proteome</keyword>